<dbReference type="InterPro" id="IPR027939">
    <property type="entry name" value="NMT1/THI5"/>
</dbReference>
<dbReference type="Pfam" id="PF09084">
    <property type="entry name" value="NMT1"/>
    <property type="match status" value="1"/>
</dbReference>
<evidence type="ECO:0000256" key="4">
    <source>
        <dbReference type="ARBA" id="ARBA00011738"/>
    </source>
</evidence>
<evidence type="ECO:0000259" key="13">
    <source>
        <dbReference type="Pfam" id="PF09084"/>
    </source>
</evidence>
<keyword evidence="9" id="KW-0408">Iron</keyword>
<comment type="function">
    <text evidence="1">Responsible for the formation of the pyrimidine heterocycle in the thiamine biosynthesis pathway. Catalyzes the formation of hydroxymethylpyrimidine phosphate (HMP-P) from histidine and pyridoxal phosphate (PLP). The protein uses PLP and the active site histidine to form HMP-P, generating an inactive enzyme. The enzyme can only undergo a single turnover, which suggests it is a suicide enzyme.</text>
</comment>
<evidence type="ECO:0000256" key="3">
    <source>
        <dbReference type="ARBA" id="ARBA00009406"/>
    </source>
</evidence>
<comment type="similarity">
    <text evidence="3">Belongs to the NMT1/THI5 family.</text>
</comment>
<sequence length="372" mass="40171">MRCRGMIPAPSCPSWSTPATRGRGNNPDVPRAARRQFPATRRTRCIALLLGCLAMAGANARDDVFNFTLPWLPVGDYAYYTAGIALGYYRDVGIDLRVKRGFGSIDATTKLAAGLFDAGEVDIAAVISGRLQQQTPVKCIASNQTVSPGGFLVLKSSGIETLQDLVGKTIATQPGNAMFLYLPMLAAQQGFDATRIQRVNVDNTAMAGLLLRGKVDAAAFLVTNEPFLDRQAQRFGKSVRAIRYADYGLDIYGQCIAAPDEVIANKPDLLRRFLQATLRARRFALENPEETVALHHAAYPEVDPEDALLSLRAALPYMFNPVTEAAGLGQFAPARVQATYDAVVKSQALQGSAPLEAFVDDSLVRDLESAGD</sequence>
<feature type="region of interest" description="Disordered" evidence="12">
    <location>
        <begin position="1"/>
        <end position="34"/>
    </location>
</feature>
<evidence type="ECO:0000256" key="8">
    <source>
        <dbReference type="ARBA" id="ARBA00022977"/>
    </source>
</evidence>
<dbReference type="PANTHER" id="PTHR31528:SF1">
    <property type="entry name" value="4-AMINO-5-HYDROXYMETHYL-2-METHYLPYRIMIDINE PHOSPHATE SYNTHASE THI11-RELATED"/>
    <property type="match status" value="1"/>
</dbReference>
<feature type="domain" description="SsuA/THI5-like" evidence="13">
    <location>
        <begin position="80"/>
        <end position="290"/>
    </location>
</feature>
<dbReference type="GO" id="GO:0046872">
    <property type="term" value="F:metal ion binding"/>
    <property type="evidence" value="ECO:0007669"/>
    <property type="project" value="UniProtKB-KW"/>
</dbReference>
<comment type="pathway">
    <text evidence="2">Cofactor biosynthesis; thiamine diphosphate biosynthesis.</text>
</comment>
<evidence type="ECO:0000256" key="11">
    <source>
        <dbReference type="ARBA" id="ARBA00048179"/>
    </source>
</evidence>
<comment type="caution">
    <text evidence="14">The sequence shown here is derived from an EMBL/GenBank/DDBJ whole genome shotgun (WGS) entry which is preliminary data.</text>
</comment>
<accession>A0A4Z0LY82</accession>
<keyword evidence="8" id="KW-0784">Thiamine biosynthesis</keyword>
<comment type="catalytic activity">
    <reaction evidence="11">
        <text>N(6)-(pyridoxal phosphate)-L-lysyl-[4-amino-5-hydroxymethyl-2-methylpyrimidine phosphate synthase] + L-histidyl-[4-amino-5-hydroxymethyl-2-methylpyrimidine phosphate synthase] + 2 Fe(3+) + 4 H2O = L-lysyl-[4-amino-5-hydroxymethyl-2-methylpyrimidine phosphate synthase] + (2S)-2-amino-5-hydroxy-4-oxopentanoyl-[4-amino-5-hydroxymethyl-2-methylpyrimidine phosphate synthase] + 4-amino-2-methyl-5-(phosphooxymethyl)pyrimidine + 3-oxopropanoate + 2 Fe(2+) + 2 H(+)</text>
        <dbReference type="Rhea" id="RHEA:65756"/>
        <dbReference type="Rhea" id="RHEA-COMP:16892"/>
        <dbReference type="Rhea" id="RHEA-COMP:16893"/>
        <dbReference type="Rhea" id="RHEA-COMP:16894"/>
        <dbReference type="Rhea" id="RHEA-COMP:16895"/>
        <dbReference type="ChEBI" id="CHEBI:15377"/>
        <dbReference type="ChEBI" id="CHEBI:15378"/>
        <dbReference type="ChEBI" id="CHEBI:29033"/>
        <dbReference type="ChEBI" id="CHEBI:29034"/>
        <dbReference type="ChEBI" id="CHEBI:29969"/>
        <dbReference type="ChEBI" id="CHEBI:29979"/>
        <dbReference type="ChEBI" id="CHEBI:33190"/>
        <dbReference type="ChEBI" id="CHEBI:58354"/>
        <dbReference type="ChEBI" id="CHEBI:143915"/>
        <dbReference type="ChEBI" id="CHEBI:157692"/>
    </reaction>
    <physiologicalReaction direction="left-to-right" evidence="11">
        <dbReference type="Rhea" id="RHEA:65757"/>
    </physiologicalReaction>
</comment>
<dbReference type="GO" id="GO:0009228">
    <property type="term" value="P:thiamine biosynthetic process"/>
    <property type="evidence" value="ECO:0007669"/>
    <property type="project" value="UniProtKB-KW"/>
</dbReference>
<keyword evidence="6" id="KW-0479">Metal-binding</keyword>
<dbReference type="OrthoDB" id="9180959at2"/>
<evidence type="ECO:0000256" key="1">
    <source>
        <dbReference type="ARBA" id="ARBA00003469"/>
    </source>
</evidence>
<dbReference type="EMBL" id="SRLE01000011">
    <property type="protein sequence ID" value="TGD72045.1"/>
    <property type="molecule type" value="Genomic_DNA"/>
</dbReference>
<dbReference type="AlphaFoldDB" id="A0A4Z0LY82"/>
<comment type="subunit">
    <text evidence="4">Homodimer.</text>
</comment>
<keyword evidence="15" id="KW-1185">Reference proteome</keyword>
<keyword evidence="5" id="KW-0808">Transferase</keyword>
<evidence type="ECO:0000256" key="2">
    <source>
        <dbReference type="ARBA" id="ARBA00004948"/>
    </source>
</evidence>
<evidence type="ECO:0000256" key="10">
    <source>
        <dbReference type="ARBA" id="ARBA00033171"/>
    </source>
</evidence>
<evidence type="ECO:0000256" key="6">
    <source>
        <dbReference type="ARBA" id="ARBA00022723"/>
    </source>
</evidence>
<protein>
    <recommendedName>
        <fullName evidence="10">Thiamine pyrimidine synthase</fullName>
    </recommendedName>
</protein>
<dbReference type="PANTHER" id="PTHR31528">
    <property type="entry name" value="4-AMINO-5-HYDROXYMETHYL-2-METHYLPYRIMIDINE PHOSPHATE SYNTHASE THI11-RELATED"/>
    <property type="match status" value="1"/>
</dbReference>
<evidence type="ECO:0000313" key="15">
    <source>
        <dbReference type="Proteomes" id="UP000298050"/>
    </source>
</evidence>
<dbReference type="GO" id="GO:0016740">
    <property type="term" value="F:transferase activity"/>
    <property type="evidence" value="ECO:0007669"/>
    <property type="project" value="UniProtKB-KW"/>
</dbReference>
<dbReference type="InterPro" id="IPR015168">
    <property type="entry name" value="SsuA/THI5"/>
</dbReference>
<proteinExistence type="inferred from homology"/>
<evidence type="ECO:0000313" key="14">
    <source>
        <dbReference type="EMBL" id="TGD72045.1"/>
    </source>
</evidence>
<evidence type="ECO:0000256" key="12">
    <source>
        <dbReference type="SAM" id="MobiDB-lite"/>
    </source>
</evidence>
<name>A0A4Z0LY82_9GAMM</name>
<evidence type="ECO:0000256" key="9">
    <source>
        <dbReference type="ARBA" id="ARBA00023004"/>
    </source>
</evidence>
<gene>
    <name evidence="14" type="ORF">E4634_15320</name>
</gene>
<reference evidence="14 15" key="1">
    <citation type="submission" date="2019-04" db="EMBL/GenBank/DDBJ databases">
        <title>Taxonomy of novel Haliea sp. from mangrove soil of West Coast of India.</title>
        <authorList>
            <person name="Verma A."/>
            <person name="Kumar P."/>
            <person name="Krishnamurthi S."/>
        </authorList>
    </citation>
    <scope>NUCLEOTIDE SEQUENCE [LARGE SCALE GENOMIC DNA]</scope>
    <source>
        <strain evidence="14 15">SAOS-164</strain>
    </source>
</reference>
<dbReference type="SUPFAM" id="SSF53850">
    <property type="entry name" value="Periplasmic binding protein-like II"/>
    <property type="match status" value="1"/>
</dbReference>
<dbReference type="Gene3D" id="3.40.190.10">
    <property type="entry name" value="Periplasmic binding protein-like II"/>
    <property type="match status" value="2"/>
</dbReference>
<evidence type="ECO:0000256" key="5">
    <source>
        <dbReference type="ARBA" id="ARBA00022679"/>
    </source>
</evidence>
<keyword evidence="7" id="KW-0663">Pyridoxal phosphate</keyword>
<evidence type="ECO:0000256" key="7">
    <source>
        <dbReference type="ARBA" id="ARBA00022898"/>
    </source>
</evidence>
<organism evidence="14 15">
    <name type="scientific">Mangrovimicrobium sediminis</name>
    <dbReference type="NCBI Taxonomy" id="2562682"/>
    <lineage>
        <taxon>Bacteria</taxon>
        <taxon>Pseudomonadati</taxon>
        <taxon>Pseudomonadota</taxon>
        <taxon>Gammaproteobacteria</taxon>
        <taxon>Cellvibrionales</taxon>
        <taxon>Halieaceae</taxon>
        <taxon>Mangrovimicrobium</taxon>
    </lineage>
</organism>
<dbReference type="Proteomes" id="UP000298050">
    <property type="component" value="Unassembled WGS sequence"/>
</dbReference>